<dbReference type="Proteomes" id="UP001358586">
    <property type="component" value="Chromosome 12"/>
</dbReference>
<name>A0ABR0MNV4_GOSAR</name>
<comment type="caution">
    <text evidence="2">The sequence shown here is derived from an EMBL/GenBank/DDBJ whole genome shotgun (WGS) entry which is preliminary data.</text>
</comment>
<evidence type="ECO:0000256" key="1">
    <source>
        <dbReference type="SAM" id="MobiDB-lite"/>
    </source>
</evidence>
<proteinExistence type="predicted"/>
<keyword evidence="3" id="KW-1185">Reference proteome</keyword>
<protein>
    <submittedName>
        <fullName evidence="2">Uncharacterized protein</fullName>
    </submittedName>
</protein>
<evidence type="ECO:0000313" key="2">
    <source>
        <dbReference type="EMBL" id="KAK5775583.1"/>
    </source>
</evidence>
<evidence type="ECO:0000313" key="3">
    <source>
        <dbReference type="Proteomes" id="UP001358586"/>
    </source>
</evidence>
<gene>
    <name evidence="2" type="ORF">PVK06_043486</name>
</gene>
<feature type="compositionally biased region" description="Basic and acidic residues" evidence="1">
    <location>
        <begin position="80"/>
        <end position="94"/>
    </location>
</feature>
<feature type="compositionally biased region" description="Acidic residues" evidence="1">
    <location>
        <begin position="95"/>
        <end position="104"/>
    </location>
</feature>
<sequence>MPRRSHHQLQPNMSTILHANADNNINVSTTFDNSIILSAIELCDTIQLSTDSVVNTPGITILLSGIEDVRWQRRRTPHSTMEEKHEDEDRARGEDEGDKDEESESQLIQINLSHNRHPPGCGTHSAKRHQ</sequence>
<feature type="region of interest" description="Disordered" evidence="1">
    <location>
        <begin position="71"/>
        <end position="130"/>
    </location>
</feature>
<reference evidence="2 3" key="1">
    <citation type="submission" date="2023-03" db="EMBL/GenBank/DDBJ databases">
        <title>WGS of Gossypium arboreum.</title>
        <authorList>
            <person name="Yu D."/>
        </authorList>
    </citation>
    <scope>NUCLEOTIDE SEQUENCE [LARGE SCALE GENOMIC DNA]</scope>
    <source>
        <tissue evidence="2">Leaf</tissue>
    </source>
</reference>
<accession>A0ABR0MNV4</accession>
<dbReference type="EMBL" id="JARKNE010000012">
    <property type="protein sequence ID" value="KAK5775583.1"/>
    <property type="molecule type" value="Genomic_DNA"/>
</dbReference>
<organism evidence="2 3">
    <name type="scientific">Gossypium arboreum</name>
    <name type="common">Tree cotton</name>
    <name type="synonym">Gossypium nanking</name>
    <dbReference type="NCBI Taxonomy" id="29729"/>
    <lineage>
        <taxon>Eukaryota</taxon>
        <taxon>Viridiplantae</taxon>
        <taxon>Streptophyta</taxon>
        <taxon>Embryophyta</taxon>
        <taxon>Tracheophyta</taxon>
        <taxon>Spermatophyta</taxon>
        <taxon>Magnoliopsida</taxon>
        <taxon>eudicotyledons</taxon>
        <taxon>Gunneridae</taxon>
        <taxon>Pentapetalae</taxon>
        <taxon>rosids</taxon>
        <taxon>malvids</taxon>
        <taxon>Malvales</taxon>
        <taxon>Malvaceae</taxon>
        <taxon>Malvoideae</taxon>
        <taxon>Gossypium</taxon>
    </lineage>
</organism>